<feature type="transmembrane region" description="Helical" evidence="6">
    <location>
        <begin position="102"/>
        <end position="121"/>
    </location>
</feature>
<feature type="transmembrane region" description="Helical" evidence="6">
    <location>
        <begin position="19"/>
        <end position="40"/>
    </location>
</feature>
<dbReference type="PANTHER" id="PTHR33048:SF64">
    <property type="entry name" value="INTEGRAL MEMBRANE PROTEIN"/>
    <property type="match status" value="1"/>
</dbReference>
<evidence type="ECO:0000256" key="6">
    <source>
        <dbReference type="SAM" id="Phobius"/>
    </source>
</evidence>
<organism evidence="8 9">
    <name type="scientific">Aspergillus ellipticus CBS 707.79</name>
    <dbReference type="NCBI Taxonomy" id="1448320"/>
    <lineage>
        <taxon>Eukaryota</taxon>
        <taxon>Fungi</taxon>
        <taxon>Dikarya</taxon>
        <taxon>Ascomycota</taxon>
        <taxon>Pezizomycotina</taxon>
        <taxon>Eurotiomycetes</taxon>
        <taxon>Eurotiomycetidae</taxon>
        <taxon>Eurotiales</taxon>
        <taxon>Aspergillaceae</taxon>
        <taxon>Aspergillus</taxon>
        <taxon>Aspergillus subgen. Circumdati</taxon>
    </lineage>
</organism>
<evidence type="ECO:0000313" key="9">
    <source>
        <dbReference type="Proteomes" id="UP000247810"/>
    </source>
</evidence>
<reference evidence="8 9" key="1">
    <citation type="submission" date="2018-02" db="EMBL/GenBank/DDBJ databases">
        <title>The genomes of Aspergillus section Nigri reveals drivers in fungal speciation.</title>
        <authorList>
            <consortium name="DOE Joint Genome Institute"/>
            <person name="Vesth T.C."/>
            <person name="Nybo J."/>
            <person name="Theobald S."/>
            <person name="Brandl J."/>
            <person name="Frisvad J.C."/>
            <person name="Nielsen K.F."/>
            <person name="Lyhne E.K."/>
            <person name="Kogle M.E."/>
            <person name="Kuo A."/>
            <person name="Riley R."/>
            <person name="Clum A."/>
            <person name="Nolan M."/>
            <person name="Lipzen A."/>
            <person name="Salamov A."/>
            <person name="Henrissat B."/>
            <person name="Wiebenga A."/>
            <person name="De vries R.P."/>
            <person name="Grigoriev I.V."/>
            <person name="Mortensen U.H."/>
            <person name="Andersen M.R."/>
            <person name="Baker S.E."/>
        </authorList>
    </citation>
    <scope>NUCLEOTIDE SEQUENCE [LARGE SCALE GENOMIC DNA]</scope>
    <source>
        <strain evidence="8 9">CBS 707.79</strain>
    </source>
</reference>
<dbReference type="InterPro" id="IPR052337">
    <property type="entry name" value="SAT4-like"/>
</dbReference>
<keyword evidence="2 6" id="KW-0812">Transmembrane</keyword>
<dbReference type="OrthoDB" id="10017208at2759"/>
<protein>
    <recommendedName>
        <fullName evidence="7">Rhodopsin domain-containing protein</fullName>
    </recommendedName>
</protein>
<evidence type="ECO:0000256" key="4">
    <source>
        <dbReference type="ARBA" id="ARBA00023136"/>
    </source>
</evidence>
<keyword evidence="3 6" id="KW-1133">Transmembrane helix</keyword>
<feature type="transmembrane region" description="Helical" evidence="6">
    <location>
        <begin position="178"/>
        <end position="198"/>
    </location>
</feature>
<evidence type="ECO:0000256" key="3">
    <source>
        <dbReference type="ARBA" id="ARBA00022989"/>
    </source>
</evidence>
<dbReference type="GO" id="GO:0016020">
    <property type="term" value="C:membrane"/>
    <property type="evidence" value="ECO:0007669"/>
    <property type="project" value="UniProtKB-SubCell"/>
</dbReference>
<dbReference type="EMBL" id="KZ825900">
    <property type="protein sequence ID" value="PYH93080.1"/>
    <property type="molecule type" value="Genomic_DNA"/>
</dbReference>
<dbReference type="Proteomes" id="UP000247810">
    <property type="component" value="Unassembled WGS sequence"/>
</dbReference>
<evidence type="ECO:0000259" key="7">
    <source>
        <dbReference type="Pfam" id="PF20684"/>
    </source>
</evidence>
<dbReference type="InterPro" id="IPR049326">
    <property type="entry name" value="Rhodopsin_dom_fungi"/>
</dbReference>
<feature type="non-terminal residue" evidence="8">
    <location>
        <position position="274"/>
    </location>
</feature>
<sequence>MPWVHNLNTPDPNSHVPRVIGLCLGFSTLACLAVGLRLYVRMHTKRSTWVDDFAALSSAVFGLAYAGVAVEQTRWGLGLSEEYFPDANVVMFSKIQYAGGPLYTLALLGFKVSLLCSYIRIGGFVKVYRVITTVALVACVCNQVTFTFVLCFACHPLAKQWDTTIPGSCMDTVSSYYGTSLGFDIIIIALPLPVLWALQLRLRQKIVLVAVFALGFFITVIQIIRICTIRNLKAYTDSEPVVIWSDVEISLGVIITCIPTYGPLFHAMATTISS</sequence>
<dbReference type="PANTHER" id="PTHR33048">
    <property type="entry name" value="PTH11-LIKE INTEGRAL MEMBRANE PROTEIN (AFU_ORTHOLOGUE AFUA_5G11245)"/>
    <property type="match status" value="1"/>
</dbReference>
<feature type="transmembrane region" description="Helical" evidence="6">
    <location>
        <begin position="133"/>
        <end position="158"/>
    </location>
</feature>
<keyword evidence="9" id="KW-1185">Reference proteome</keyword>
<evidence type="ECO:0000256" key="2">
    <source>
        <dbReference type="ARBA" id="ARBA00022692"/>
    </source>
</evidence>
<comment type="subcellular location">
    <subcellularLocation>
        <location evidence="1">Membrane</location>
        <topology evidence="1">Multi-pass membrane protein</topology>
    </subcellularLocation>
</comment>
<evidence type="ECO:0000313" key="8">
    <source>
        <dbReference type="EMBL" id="PYH93080.1"/>
    </source>
</evidence>
<comment type="similarity">
    <text evidence="5">Belongs to the SAT4 family.</text>
</comment>
<evidence type="ECO:0000256" key="1">
    <source>
        <dbReference type="ARBA" id="ARBA00004141"/>
    </source>
</evidence>
<feature type="transmembrane region" description="Helical" evidence="6">
    <location>
        <begin position="205"/>
        <end position="224"/>
    </location>
</feature>
<keyword evidence="4 6" id="KW-0472">Membrane</keyword>
<evidence type="ECO:0000256" key="5">
    <source>
        <dbReference type="ARBA" id="ARBA00038359"/>
    </source>
</evidence>
<dbReference type="Pfam" id="PF20684">
    <property type="entry name" value="Fung_rhodopsin"/>
    <property type="match status" value="1"/>
</dbReference>
<dbReference type="VEuPathDB" id="FungiDB:BO71DRAFT_291755"/>
<feature type="domain" description="Rhodopsin" evidence="7">
    <location>
        <begin position="36"/>
        <end position="266"/>
    </location>
</feature>
<gene>
    <name evidence="8" type="ORF">BO71DRAFT_291755</name>
</gene>
<accession>A0A319D767</accession>
<feature type="transmembrane region" description="Helical" evidence="6">
    <location>
        <begin position="52"/>
        <end position="70"/>
    </location>
</feature>
<proteinExistence type="inferred from homology"/>
<name>A0A319D767_9EURO</name>
<dbReference type="AlphaFoldDB" id="A0A319D767"/>